<evidence type="ECO:0000313" key="10">
    <source>
        <dbReference type="EMBL" id="MFC7269455.1"/>
    </source>
</evidence>
<dbReference type="InterPro" id="IPR003661">
    <property type="entry name" value="HisK_dim/P_dom"/>
</dbReference>
<protein>
    <recommendedName>
        <fullName evidence="8">Sensor-like histidine kinase SenX3</fullName>
        <ecNumber evidence="3">2.7.13.3</ecNumber>
    </recommendedName>
</protein>
<evidence type="ECO:0000256" key="3">
    <source>
        <dbReference type="ARBA" id="ARBA00012438"/>
    </source>
</evidence>
<dbReference type="InterPro" id="IPR005467">
    <property type="entry name" value="His_kinase_dom"/>
</dbReference>
<dbReference type="SUPFAM" id="SSF55874">
    <property type="entry name" value="ATPase domain of HSP90 chaperone/DNA topoisomerase II/histidine kinase"/>
    <property type="match status" value="1"/>
</dbReference>
<dbReference type="Pfam" id="PF00512">
    <property type="entry name" value="HisKA"/>
    <property type="match status" value="1"/>
</dbReference>
<dbReference type="CDD" id="cd00082">
    <property type="entry name" value="HisKA"/>
    <property type="match status" value="1"/>
</dbReference>
<dbReference type="Pfam" id="PF01590">
    <property type="entry name" value="GAF"/>
    <property type="match status" value="1"/>
</dbReference>
<dbReference type="PRINTS" id="PR00344">
    <property type="entry name" value="BCTRLSENSOR"/>
</dbReference>
<sequence>MGAESSAAVITVDDIARRDAIADYGLIGAAPEADLQGIVRLAATVCDVDTAVVNLIDDRSQHQVAAIGFEPSVCAREDSMCAVVLQHPGRVIVSDASVDERFAQNPFVTGRLGHVRFYASSPLVTPDGVAIGTLCVFGEEPGDLDAAQSAALDLLAHQVVDVIELRRITRELERSNEQLARFAGQVSHDLRNPLTALAGFIELAVDDPEMDAAPSAARSLARAEAAADRMADMLSDLYEFARLGGAQPRHEQVELAEVVRSALDDLQTVIAEAGAVVEVDAPIRVAGDATLLRALFQNLIANAVKFSAASGATPRVEVRVEPAAGAWRITVDDNGPGIAVDERERVFGLMQRGGTREAAGLGIGLSTCRTIVQAHGGRIGIDESPAGGARVWVMLPAQ</sequence>
<dbReference type="InterPro" id="IPR004358">
    <property type="entry name" value="Sig_transdc_His_kin-like_C"/>
</dbReference>
<keyword evidence="11" id="KW-1185">Reference proteome</keyword>
<gene>
    <name evidence="10" type="ORF">ACFQRL_10825</name>
</gene>
<comment type="caution">
    <text evidence="10">The sequence shown here is derived from an EMBL/GenBank/DDBJ whole genome shotgun (WGS) entry which is preliminary data.</text>
</comment>
<dbReference type="InterPro" id="IPR029016">
    <property type="entry name" value="GAF-like_dom_sf"/>
</dbReference>
<dbReference type="InterPro" id="IPR050351">
    <property type="entry name" value="BphY/WalK/GraS-like"/>
</dbReference>
<dbReference type="Proteomes" id="UP001596507">
    <property type="component" value="Unassembled WGS sequence"/>
</dbReference>
<dbReference type="InterPro" id="IPR036890">
    <property type="entry name" value="HATPase_C_sf"/>
</dbReference>
<dbReference type="Gene3D" id="3.30.450.40">
    <property type="match status" value="1"/>
</dbReference>
<dbReference type="PROSITE" id="PS50109">
    <property type="entry name" value="HIS_KIN"/>
    <property type="match status" value="1"/>
</dbReference>
<evidence type="ECO:0000256" key="2">
    <source>
        <dbReference type="ARBA" id="ARBA00004236"/>
    </source>
</evidence>
<dbReference type="GO" id="GO:0005524">
    <property type="term" value="F:ATP binding"/>
    <property type="evidence" value="ECO:0007669"/>
    <property type="project" value="UniProtKB-KW"/>
</dbReference>
<organism evidence="10 11">
    <name type="scientific">Microbacterium fluvii</name>
    <dbReference type="NCBI Taxonomy" id="415215"/>
    <lineage>
        <taxon>Bacteria</taxon>
        <taxon>Bacillati</taxon>
        <taxon>Actinomycetota</taxon>
        <taxon>Actinomycetes</taxon>
        <taxon>Micrococcales</taxon>
        <taxon>Microbacteriaceae</taxon>
        <taxon>Microbacterium</taxon>
    </lineage>
</organism>
<dbReference type="Pfam" id="PF02518">
    <property type="entry name" value="HATPase_c"/>
    <property type="match status" value="1"/>
</dbReference>
<keyword evidence="6" id="KW-0418">Kinase</keyword>
<evidence type="ECO:0000256" key="5">
    <source>
        <dbReference type="ARBA" id="ARBA00022679"/>
    </source>
</evidence>
<dbReference type="Gene3D" id="1.10.287.130">
    <property type="match status" value="1"/>
</dbReference>
<evidence type="ECO:0000313" key="11">
    <source>
        <dbReference type="Proteomes" id="UP001596507"/>
    </source>
</evidence>
<dbReference type="SMART" id="SM00065">
    <property type="entry name" value="GAF"/>
    <property type="match status" value="1"/>
</dbReference>
<dbReference type="SUPFAM" id="SSF55781">
    <property type="entry name" value="GAF domain-like"/>
    <property type="match status" value="1"/>
</dbReference>
<reference evidence="11" key="1">
    <citation type="journal article" date="2019" name="Int. J. Syst. Evol. Microbiol.">
        <title>The Global Catalogue of Microorganisms (GCM) 10K type strain sequencing project: providing services to taxonomists for standard genome sequencing and annotation.</title>
        <authorList>
            <consortium name="The Broad Institute Genomics Platform"/>
            <consortium name="The Broad Institute Genome Sequencing Center for Infectious Disease"/>
            <person name="Wu L."/>
            <person name="Ma J."/>
        </authorList>
    </citation>
    <scope>NUCLEOTIDE SEQUENCE [LARGE SCALE GENOMIC DNA]</scope>
    <source>
        <strain evidence="11">CGMCC 1.15772</strain>
    </source>
</reference>
<keyword evidence="10" id="KW-0547">Nucleotide-binding</keyword>
<evidence type="ECO:0000259" key="9">
    <source>
        <dbReference type="PROSITE" id="PS50109"/>
    </source>
</evidence>
<comment type="subcellular location">
    <subcellularLocation>
        <location evidence="2">Cell membrane</location>
    </subcellularLocation>
</comment>
<keyword evidence="10" id="KW-0067">ATP-binding</keyword>
<accession>A0ABW2HIU5</accession>
<comment type="catalytic activity">
    <reaction evidence="1">
        <text>ATP + protein L-histidine = ADP + protein N-phospho-L-histidine.</text>
        <dbReference type="EC" id="2.7.13.3"/>
    </reaction>
</comment>
<evidence type="ECO:0000256" key="1">
    <source>
        <dbReference type="ARBA" id="ARBA00000085"/>
    </source>
</evidence>
<name>A0ABW2HIU5_9MICO</name>
<keyword evidence="5" id="KW-0808">Transferase</keyword>
<feature type="domain" description="Histidine kinase" evidence="9">
    <location>
        <begin position="185"/>
        <end position="398"/>
    </location>
</feature>
<dbReference type="SMART" id="SM00388">
    <property type="entry name" value="HisKA"/>
    <property type="match status" value="1"/>
</dbReference>
<evidence type="ECO:0000256" key="7">
    <source>
        <dbReference type="ARBA" id="ARBA00023012"/>
    </source>
</evidence>
<keyword evidence="7" id="KW-0902">Two-component regulatory system</keyword>
<dbReference type="EMBL" id="JBHTBE010000002">
    <property type="protein sequence ID" value="MFC7269455.1"/>
    <property type="molecule type" value="Genomic_DNA"/>
</dbReference>
<proteinExistence type="predicted"/>
<dbReference type="PANTHER" id="PTHR42878">
    <property type="entry name" value="TWO-COMPONENT HISTIDINE KINASE"/>
    <property type="match status" value="1"/>
</dbReference>
<dbReference type="Gene3D" id="3.30.565.10">
    <property type="entry name" value="Histidine kinase-like ATPase, C-terminal domain"/>
    <property type="match status" value="1"/>
</dbReference>
<dbReference type="EC" id="2.7.13.3" evidence="3"/>
<evidence type="ECO:0000256" key="4">
    <source>
        <dbReference type="ARBA" id="ARBA00022553"/>
    </source>
</evidence>
<dbReference type="InterPro" id="IPR003018">
    <property type="entry name" value="GAF"/>
</dbReference>
<dbReference type="SUPFAM" id="SSF47384">
    <property type="entry name" value="Homodimeric domain of signal transducing histidine kinase"/>
    <property type="match status" value="1"/>
</dbReference>
<dbReference type="InterPro" id="IPR036097">
    <property type="entry name" value="HisK_dim/P_sf"/>
</dbReference>
<dbReference type="RefSeq" id="WP_262874370.1">
    <property type="nucleotide sequence ID" value="NZ_BAABKW010000004.1"/>
</dbReference>
<evidence type="ECO:0000256" key="8">
    <source>
        <dbReference type="ARBA" id="ARBA00039401"/>
    </source>
</evidence>
<keyword evidence="4" id="KW-0597">Phosphoprotein</keyword>
<evidence type="ECO:0000256" key="6">
    <source>
        <dbReference type="ARBA" id="ARBA00022777"/>
    </source>
</evidence>
<dbReference type="InterPro" id="IPR003594">
    <property type="entry name" value="HATPase_dom"/>
</dbReference>
<dbReference type="PANTHER" id="PTHR42878:SF15">
    <property type="entry name" value="BACTERIOPHYTOCHROME"/>
    <property type="match status" value="1"/>
</dbReference>
<dbReference type="SMART" id="SM00387">
    <property type="entry name" value="HATPase_c"/>
    <property type="match status" value="1"/>
</dbReference>